<accession>A0A9P4Y131</accession>
<dbReference type="InterPro" id="IPR000801">
    <property type="entry name" value="Esterase-like"/>
</dbReference>
<comment type="caution">
    <text evidence="3">The sequence shown here is derived from an EMBL/GenBank/DDBJ whole genome shotgun (WGS) entry which is preliminary data.</text>
</comment>
<gene>
    <name evidence="3" type="ORF">M406DRAFT_260016</name>
</gene>
<dbReference type="Gene3D" id="3.40.50.1820">
    <property type="entry name" value="alpha/beta hydrolase"/>
    <property type="match status" value="1"/>
</dbReference>
<keyword evidence="4" id="KW-1185">Reference proteome</keyword>
<evidence type="ECO:0000256" key="1">
    <source>
        <dbReference type="ARBA" id="ARBA00005622"/>
    </source>
</evidence>
<organism evidence="3 4">
    <name type="scientific">Cryphonectria parasitica (strain ATCC 38755 / EP155)</name>
    <dbReference type="NCBI Taxonomy" id="660469"/>
    <lineage>
        <taxon>Eukaryota</taxon>
        <taxon>Fungi</taxon>
        <taxon>Dikarya</taxon>
        <taxon>Ascomycota</taxon>
        <taxon>Pezizomycotina</taxon>
        <taxon>Sordariomycetes</taxon>
        <taxon>Sordariomycetidae</taxon>
        <taxon>Diaporthales</taxon>
        <taxon>Cryphonectriaceae</taxon>
        <taxon>Cryphonectria-Endothia species complex</taxon>
        <taxon>Cryphonectria</taxon>
    </lineage>
</organism>
<evidence type="ECO:0000313" key="4">
    <source>
        <dbReference type="Proteomes" id="UP000803844"/>
    </source>
</evidence>
<reference evidence="3" key="1">
    <citation type="journal article" date="2020" name="Phytopathology">
        <title>Genome sequence of the chestnut blight fungus Cryphonectria parasitica EP155: A fundamental resource for an archetypical invasive plant pathogen.</title>
        <authorList>
            <person name="Crouch J.A."/>
            <person name="Dawe A."/>
            <person name="Aerts A."/>
            <person name="Barry K."/>
            <person name="Churchill A.C.L."/>
            <person name="Grimwood J."/>
            <person name="Hillman B."/>
            <person name="Milgroom M.G."/>
            <person name="Pangilinan J."/>
            <person name="Smith M."/>
            <person name="Salamov A."/>
            <person name="Schmutz J."/>
            <person name="Yadav J."/>
            <person name="Grigoriev I.V."/>
            <person name="Nuss D."/>
        </authorList>
    </citation>
    <scope>NUCLEOTIDE SEQUENCE</scope>
    <source>
        <strain evidence="3">EP155</strain>
    </source>
</reference>
<evidence type="ECO:0008006" key="5">
    <source>
        <dbReference type="Google" id="ProtNLM"/>
    </source>
</evidence>
<dbReference type="InterPro" id="IPR029058">
    <property type="entry name" value="AB_hydrolase_fold"/>
</dbReference>
<dbReference type="SUPFAM" id="SSF53474">
    <property type="entry name" value="alpha/beta-Hydrolases"/>
    <property type="match status" value="1"/>
</dbReference>
<name>A0A9P4Y131_CRYP1</name>
<keyword evidence="2" id="KW-0378">Hydrolase</keyword>
<evidence type="ECO:0000256" key="2">
    <source>
        <dbReference type="ARBA" id="ARBA00022801"/>
    </source>
</evidence>
<protein>
    <recommendedName>
        <fullName evidence="5">Siderophore esteras-like protein IroE-like protein</fullName>
    </recommendedName>
</protein>
<dbReference type="PANTHER" id="PTHR40841">
    <property type="entry name" value="SIDEROPHORE TRIACETYLFUSARININE C ESTERASE"/>
    <property type="match status" value="1"/>
</dbReference>
<dbReference type="EMBL" id="MU032348">
    <property type="protein sequence ID" value="KAF3764442.1"/>
    <property type="molecule type" value="Genomic_DNA"/>
</dbReference>
<dbReference type="GeneID" id="63834461"/>
<dbReference type="InterPro" id="IPR052558">
    <property type="entry name" value="Siderophore_Hydrolase_D"/>
</dbReference>
<dbReference type="GO" id="GO:0016788">
    <property type="term" value="F:hydrolase activity, acting on ester bonds"/>
    <property type="evidence" value="ECO:0007669"/>
    <property type="project" value="TreeGrafter"/>
</dbReference>
<dbReference type="RefSeq" id="XP_040775403.1">
    <property type="nucleotide sequence ID" value="XM_040917332.1"/>
</dbReference>
<dbReference type="Proteomes" id="UP000803844">
    <property type="component" value="Unassembled WGS sequence"/>
</dbReference>
<dbReference type="PANTHER" id="PTHR40841:SF2">
    <property type="entry name" value="SIDEROPHORE-DEGRADING ESTERASE (EUROFUNG)"/>
    <property type="match status" value="1"/>
</dbReference>
<dbReference type="AlphaFoldDB" id="A0A9P4Y131"/>
<dbReference type="Pfam" id="PF00756">
    <property type="entry name" value="Esterase"/>
    <property type="match status" value="1"/>
</dbReference>
<comment type="similarity">
    <text evidence="1">Belongs to the esterase D family.</text>
</comment>
<proteinExistence type="inferred from homology"/>
<dbReference type="OrthoDB" id="446683at2759"/>
<sequence length="306" mass="34275">MALSNYTWSFTPLVTAFPETVLPNIALWNVTNGLDLQYQVQISWPLEWSAARQEANGTALTMFVLDGNALGMTGTEAWRRRDAVELDQPDAVVVSIGYPLTDSVYGAQRSIDFQPVTPGEAPPAVPGVREGSDDFIDFIEHTLRPFVRSEFPQVGFGREALYGHSFGGLFVVYALLRRPDLFDTFVAASPDLTWDDRYILSHMDWLGEAVLPANTTKPAFKLSYGSLEQYPRRRRTETYEEFLSRIALLESYGVTYTMGDDCNTLFQYLDSSTQLRNAELKEYVGSDHASVGAVALADGIDYFVDW</sequence>
<evidence type="ECO:0000313" key="3">
    <source>
        <dbReference type="EMBL" id="KAF3764442.1"/>
    </source>
</evidence>